<evidence type="ECO:0000259" key="1">
    <source>
        <dbReference type="Pfam" id="PF01464"/>
    </source>
</evidence>
<evidence type="ECO:0000313" key="3">
    <source>
        <dbReference type="Proteomes" id="UP000593890"/>
    </source>
</evidence>
<organism evidence="2 3">
    <name type="scientific">Solibaculum mannosilyticum</name>
    <dbReference type="NCBI Taxonomy" id="2780922"/>
    <lineage>
        <taxon>Bacteria</taxon>
        <taxon>Bacillati</taxon>
        <taxon>Bacillota</taxon>
        <taxon>Clostridia</taxon>
        <taxon>Eubacteriales</taxon>
        <taxon>Oscillospiraceae</taxon>
        <taxon>Solibaculum</taxon>
    </lineage>
</organism>
<dbReference type="Gene3D" id="1.10.530.10">
    <property type="match status" value="1"/>
</dbReference>
<dbReference type="InterPro" id="IPR023346">
    <property type="entry name" value="Lysozyme-like_dom_sf"/>
</dbReference>
<protein>
    <submittedName>
        <fullName evidence="2">Transglycosylase SLT domain protein</fullName>
    </submittedName>
</protein>
<evidence type="ECO:0000313" key="2">
    <source>
        <dbReference type="EMBL" id="BCI60027.1"/>
    </source>
</evidence>
<name>A0A7I8CZV7_9FIRM</name>
<dbReference type="AlphaFoldDB" id="A0A7I8CZV7"/>
<dbReference type="PANTHER" id="PTHR37423">
    <property type="entry name" value="SOLUBLE LYTIC MUREIN TRANSGLYCOSYLASE-RELATED"/>
    <property type="match status" value="1"/>
</dbReference>
<dbReference type="KEGG" id="sman:C12CBH8_06660"/>
<dbReference type="EMBL" id="AP023321">
    <property type="protein sequence ID" value="BCI60027.1"/>
    <property type="molecule type" value="Genomic_DNA"/>
</dbReference>
<dbReference type="Pfam" id="PF01464">
    <property type="entry name" value="SLT"/>
    <property type="match status" value="1"/>
</dbReference>
<dbReference type="SUPFAM" id="SSF53955">
    <property type="entry name" value="Lysozyme-like"/>
    <property type="match status" value="1"/>
</dbReference>
<dbReference type="InterPro" id="IPR008258">
    <property type="entry name" value="Transglycosylase_SLT_dom_1"/>
</dbReference>
<gene>
    <name evidence="2" type="ORF">C12CBH8_06660</name>
</gene>
<reference evidence="3" key="1">
    <citation type="submission" date="2020-07" db="EMBL/GenBank/DDBJ databases">
        <title>Complete genome sequencing of Clostridia bacterium strain 12CBH8.</title>
        <authorList>
            <person name="Sakamoto M."/>
            <person name="Murakami T."/>
            <person name="Mori H."/>
        </authorList>
    </citation>
    <scope>NUCLEOTIDE SEQUENCE [LARGE SCALE GENOMIC DNA]</scope>
    <source>
        <strain evidence="3">12CBH8</strain>
    </source>
</reference>
<proteinExistence type="predicted"/>
<dbReference type="Proteomes" id="UP000593890">
    <property type="component" value="Chromosome"/>
</dbReference>
<dbReference type="CDD" id="cd16896">
    <property type="entry name" value="LT_Slt70-like"/>
    <property type="match status" value="1"/>
</dbReference>
<accession>A0A7I8CZV7</accession>
<sequence length="187" mass="21516">MKGFFAWIGTLLVLAVSVTGLWWANVDFTKKAYPTPYADLVKQSAQQADLDEAFVYSVMRTESHFRPEIESYANAIGLMQLTPDTFDWVRYVLGSEEDLSAEDLKTPQVNVYYGCQLLRILLDEFEKPEVALAAYHAGRGNVNKWLQDPAYSSDGKTLETIPIEDTRNYVDKVMHTYNIYTHLYHWE</sequence>
<dbReference type="PANTHER" id="PTHR37423:SF2">
    <property type="entry name" value="MEMBRANE-BOUND LYTIC MUREIN TRANSGLYCOSYLASE C"/>
    <property type="match status" value="1"/>
</dbReference>
<feature type="domain" description="Transglycosylase SLT" evidence="1">
    <location>
        <begin position="40"/>
        <end position="148"/>
    </location>
</feature>
<dbReference type="RefSeq" id="WP_215533545.1">
    <property type="nucleotide sequence ID" value="NZ_AP023321.1"/>
</dbReference>
<keyword evidence="3" id="KW-1185">Reference proteome</keyword>